<dbReference type="EMBL" id="PRDK01000001">
    <property type="protein sequence ID" value="MBE8712510.1"/>
    <property type="molecule type" value="Genomic_DNA"/>
</dbReference>
<sequence>MKIKVDGVTIELTKEQIEETKRERFENLKSLEDVLFQFGFKKVVPKENPNQTYYTNEEKGWHAEKVDYDGVWMVGGELQDDGSFPGGHVYWEKEELFEELIKH</sequence>
<gene>
    <name evidence="1" type="ORF">C4F49_02295</name>
</gene>
<organism evidence="1 2">
    <name type="scientific">Sphingobacterium hungaricum</name>
    <dbReference type="NCBI Taxonomy" id="2082723"/>
    <lineage>
        <taxon>Bacteria</taxon>
        <taxon>Pseudomonadati</taxon>
        <taxon>Bacteroidota</taxon>
        <taxon>Sphingobacteriia</taxon>
        <taxon>Sphingobacteriales</taxon>
        <taxon>Sphingobacteriaceae</taxon>
        <taxon>Sphingobacterium</taxon>
    </lineage>
</organism>
<protein>
    <submittedName>
        <fullName evidence="1">Uncharacterized protein</fullName>
    </submittedName>
</protein>
<dbReference type="AlphaFoldDB" id="A0A928USQ6"/>
<reference evidence="1" key="1">
    <citation type="submission" date="2018-02" db="EMBL/GenBank/DDBJ databases">
        <authorList>
            <person name="Vasarhelyi B.M."/>
            <person name="Deshmukh S."/>
            <person name="Balint B."/>
            <person name="Kukolya J."/>
        </authorList>
    </citation>
    <scope>NUCLEOTIDE SEQUENCE</scope>
    <source>
        <strain evidence="1">KB22</strain>
    </source>
</reference>
<proteinExistence type="predicted"/>
<evidence type="ECO:0000313" key="1">
    <source>
        <dbReference type="EMBL" id="MBE8712510.1"/>
    </source>
</evidence>
<keyword evidence="2" id="KW-1185">Reference proteome</keyword>
<name>A0A928USQ6_9SPHI</name>
<accession>A0A928USQ6</accession>
<comment type="caution">
    <text evidence="1">The sequence shown here is derived from an EMBL/GenBank/DDBJ whole genome shotgun (WGS) entry which is preliminary data.</text>
</comment>
<dbReference type="Proteomes" id="UP000616201">
    <property type="component" value="Unassembled WGS sequence"/>
</dbReference>
<evidence type="ECO:0000313" key="2">
    <source>
        <dbReference type="Proteomes" id="UP000616201"/>
    </source>
</evidence>
<dbReference type="RefSeq" id="WP_196934841.1">
    <property type="nucleotide sequence ID" value="NZ_MU158698.1"/>
</dbReference>